<dbReference type="GO" id="GO:0030170">
    <property type="term" value="F:pyridoxal phosphate binding"/>
    <property type="evidence" value="ECO:0007669"/>
    <property type="project" value="InterPro"/>
</dbReference>
<organism evidence="7">
    <name type="scientific">freshwater metagenome</name>
    <dbReference type="NCBI Taxonomy" id="449393"/>
    <lineage>
        <taxon>unclassified sequences</taxon>
        <taxon>metagenomes</taxon>
        <taxon>ecological metagenomes</taxon>
    </lineage>
</organism>
<feature type="domain" description="Aminotransferase class I/classII large" evidence="6">
    <location>
        <begin position="22"/>
        <end position="341"/>
    </location>
</feature>
<dbReference type="Pfam" id="PF00155">
    <property type="entry name" value="Aminotran_1_2"/>
    <property type="match status" value="1"/>
</dbReference>
<dbReference type="Gene3D" id="3.90.1150.10">
    <property type="entry name" value="Aspartate Aminotransferase, domain 1"/>
    <property type="match status" value="1"/>
</dbReference>
<dbReference type="AlphaFoldDB" id="A0A6J7KCB7"/>
<name>A0A6J7KCB7_9ZZZZ</name>
<dbReference type="GO" id="GO:0016212">
    <property type="term" value="F:kynurenine-oxoglutarate transaminase activity"/>
    <property type="evidence" value="ECO:0007669"/>
    <property type="project" value="TreeGrafter"/>
</dbReference>
<dbReference type="InterPro" id="IPR004839">
    <property type="entry name" value="Aminotransferase_I/II_large"/>
</dbReference>
<proteinExistence type="inferred from homology"/>
<keyword evidence="4" id="KW-0808">Transferase</keyword>
<dbReference type="InterPro" id="IPR015424">
    <property type="entry name" value="PyrdxlP-dep_Trfase"/>
</dbReference>
<dbReference type="PANTHER" id="PTHR43807:SF20">
    <property type="entry name" value="FI04487P"/>
    <property type="match status" value="1"/>
</dbReference>
<reference evidence="7" key="1">
    <citation type="submission" date="2020-05" db="EMBL/GenBank/DDBJ databases">
        <authorList>
            <person name="Chiriac C."/>
            <person name="Salcher M."/>
            <person name="Ghai R."/>
            <person name="Kavagutti S V."/>
        </authorList>
    </citation>
    <scope>NUCLEOTIDE SEQUENCE</scope>
</reference>
<sequence>MAEHAASIFAEMSKLAHEVGAINLGQGFPDVDGPQALKDEAIAAILDGRGNQYPPANGIMPLREAIASHQQRLYGIALDPHTDVVVTTGASEALVSAIMALVDEGDEVVVFEPWFDIYTAAISMARGVRVSVPMSGPDLRPDIDALRAAMSPRTRLILLNSPHNPTGVVFTPDELAAIAAIAIEHDCLVLSDEAYEQLWFDGHRHVPISTLPGMFERTVTVGSGGKSFSFTGWKVGWATGPAHLIGAVRVVRQHLTFVSGGPFQWAMAVGLGLPDEHFARFRAELTEQRDLLAGGLRSIGLHVLDTEGTYFITTDVRPLGYADGLAFCRDIPMRARVVAIPHQGLCDDPSIGGPYVRWAFCKKPEVLSEAITRLQAGFPG</sequence>
<dbReference type="EMBL" id="CAFBNE010000051">
    <property type="protein sequence ID" value="CAB4953205.1"/>
    <property type="molecule type" value="Genomic_DNA"/>
</dbReference>
<dbReference type="FunFam" id="3.40.640.10:FF:000024">
    <property type="entry name" value="Kynurenine--oxoglutarate transaminase 3"/>
    <property type="match status" value="1"/>
</dbReference>
<evidence type="ECO:0000259" key="6">
    <source>
        <dbReference type="Pfam" id="PF00155"/>
    </source>
</evidence>
<dbReference type="InterPro" id="IPR015422">
    <property type="entry name" value="PyrdxlP-dep_Trfase_small"/>
</dbReference>
<accession>A0A6J7KCB7</accession>
<evidence type="ECO:0000256" key="1">
    <source>
        <dbReference type="ARBA" id="ARBA00001933"/>
    </source>
</evidence>
<dbReference type="InterPro" id="IPR015421">
    <property type="entry name" value="PyrdxlP-dep_Trfase_major"/>
</dbReference>
<dbReference type="PANTHER" id="PTHR43807">
    <property type="entry name" value="FI04487P"/>
    <property type="match status" value="1"/>
</dbReference>
<keyword evidence="3" id="KW-0032">Aminotransferase</keyword>
<gene>
    <name evidence="7" type="ORF">UFOPK3772_01686</name>
</gene>
<protein>
    <submittedName>
        <fullName evidence="7">Unannotated protein</fullName>
    </submittedName>
</protein>
<evidence type="ECO:0000313" key="7">
    <source>
        <dbReference type="EMBL" id="CAB4953205.1"/>
    </source>
</evidence>
<dbReference type="InterPro" id="IPR051326">
    <property type="entry name" value="Kynurenine-oxoglutarate_AT"/>
</dbReference>
<dbReference type="SUPFAM" id="SSF53383">
    <property type="entry name" value="PLP-dependent transferases"/>
    <property type="match status" value="1"/>
</dbReference>
<dbReference type="CDD" id="cd00609">
    <property type="entry name" value="AAT_like"/>
    <property type="match status" value="1"/>
</dbReference>
<evidence type="ECO:0000256" key="4">
    <source>
        <dbReference type="ARBA" id="ARBA00022679"/>
    </source>
</evidence>
<dbReference type="GO" id="GO:0005737">
    <property type="term" value="C:cytoplasm"/>
    <property type="evidence" value="ECO:0007669"/>
    <property type="project" value="TreeGrafter"/>
</dbReference>
<comment type="similarity">
    <text evidence="2">Belongs to the class-I pyridoxal-phosphate-dependent aminotransferase family.</text>
</comment>
<dbReference type="Gene3D" id="3.40.640.10">
    <property type="entry name" value="Type I PLP-dependent aspartate aminotransferase-like (Major domain)"/>
    <property type="match status" value="1"/>
</dbReference>
<evidence type="ECO:0000256" key="2">
    <source>
        <dbReference type="ARBA" id="ARBA00007441"/>
    </source>
</evidence>
<evidence type="ECO:0000256" key="5">
    <source>
        <dbReference type="ARBA" id="ARBA00022898"/>
    </source>
</evidence>
<evidence type="ECO:0000256" key="3">
    <source>
        <dbReference type="ARBA" id="ARBA00022576"/>
    </source>
</evidence>
<comment type="cofactor">
    <cofactor evidence="1">
        <name>pyridoxal 5'-phosphate</name>
        <dbReference type="ChEBI" id="CHEBI:597326"/>
    </cofactor>
</comment>
<keyword evidence="5" id="KW-0663">Pyridoxal phosphate</keyword>